<keyword evidence="12" id="KW-1185">Reference proteome</keyword>
<accession>A0A917PSM8</accession>
<comment type="function">
    <text evidence="6">Catalyzes the glycosylation of 4,4'-diaponeurosporenoate, i.e. the esterification of glucose at the C1'' position with the carboxyl group of 4,4'-diaponeurosporenic acid, to form glycosyl-4,4'-diaponeurosporenoate. This is a step in the biosynthesis of staphyloxanthin, an orange pigment present in most staphylococci strains.</text>
</comment>
<evidence type="ECO:0000256" key="4">
    <source>
        <dbReference type="ARBA" id="ARBA00022679"/>
    </source>
</evidence>
<protein>
    <recommendedName>
        <fullName evidence="9">4,4'-diaponeurosporenoate glycosyltransferase</fullName>
    </recommendedName>
</protein>
<keyword evidence="2" id="KW-1003">Cell membrane</keyword>
<keyword evidence="3" id="KW-0328">Glycosyltransferase</keyword>
<dbReference type="CDD" id="cd00761">
    <property type="entry name" value="Glyco_tranf_GTA_type"/>
    <property type="match status" value="1"/>
</dbReference>
<evidence type="ECO:0000256" key="9">
    <source>
        <dbReference type="ARBA" id="ARBA00040345"/>
    </source>
</evidence>
<evidence type="ECO:0000256" key="8">
    <source>
        <dbReference type="ARBA" id="ARBA00038120"/>
    </source>
</evidence>
<dbReference type="Gene3D" id="3.90.550.10">
    <property type="entry name" value="Spore Coat Polysaccharide Biosynthesis Protein SpsA, Chain A"/>
    <property type="match status" value="1"/>
</dbReference>
<evidence type="ECO:0000256" key="1">
    <source>
        <dbReference type="ARBA" id="ARBA00004236"/>
    </source>
</evidence>
<dbReference type="AlphaFoldDB" id="A0A917PSM8"/>
<dbReference type="PANTHER" id="PTHR43646">
    <property type="entry name" value="GLYCOSYLTRANSFERASE"/>
    <property type="match status" value="1"/>
</dbReference>
<evidence type="ECO:0000313" key="11">
    <source>
        <dbReference type="EMBL" id="GGJ89636.1"/>
    </source>
</evidence>
<evidence type="ECO:0000259" key="10">
    <source>
        <dbReference type="Pfam" id="PF00535"/>
    </source>
</evidence>
<comment type="caution">
    <text evidence="11">The sequence shown here is derived from an EMBL/GenBank/DDBJ whole genome shotgun (WGS) entry which is preliminary data.</text>
</comment>
<comment type="pathway">
    <text evidence="7">Carotenoid biosynthesis; staphyloxanthin biosynthesis; staphyloxanthin from farnesyl diphosphate: step 4/5.</text>
</comment>
<dbReference type="InterPro" id="IPR001173">
    <property type="entry name" value="Glyco_trans_2-like"/>
</dbReference>
<comment type="similarity">
    <text evidence="8">Belongs to the glycosyltransferase 2 family. CrtQ subfamily.</text>
</comment>
<evidence type="ECO:0000256" key="3">
    <source>
        <dbReference type="ARBA" id="ARBA00022676"/>
    </source>
</evidence>
<sequence length="315" mass="34796">MPDTNTATSLRVLIAADTFPVIDIRRFRAEAMPAAAKHSIVAHLGDRPERRALPGSYPTSLIEPHPPRLSIVIPAWNEEDYIAECLDAIASQSELPEEVIVIDNNSTDRTREIAAAYPFVTLLKETTPGIVPTRNRGLDAATGDVLCRIDADSILDPDWVAIVRDHFARTGTSGIHGVTGSGDAIVEGHPRLGHLLGKATLEFGYYPVSELLTGGQVMVGCNMAITRTAWNAIRDDAYPDHTKVHEDLDLSVLIQRAGGSIQHLPRMRIQTRRVQLEPPAKIWWRFRIWPNAVTRHWAPLRGTRPEQTPPSYPGA</sequence>
<reference evidence="11" key="1">
    <citation type="journal article" date="2014" name="Int. J. Syst. Evol. Microbiol.">
        <title>Complete genome sequence of Corynebacterium casei LMG S-19264T (=DSM 44701T), isolated from a smear-ripened cheese.</title>
        <authorList>
            <consortium name="US DOE Joint Genome Institute (JGI-PGF)"/>
            <person name="Walter F."/>
            <person name="Albersmeier A."/>
            <person name="Kalinowski J."/>
            <person name="Ruckert C."/>
        </authorList>
    </citation>
    <scope>NUCLEOTIDE SEQUENCE</scope>
    <source>
        <strain evidence="11">CGMCC 1.8984</strain>
    </source>
</reference>
<keyword evidence="5" id="KW-0472">Membrane</keyword>
<dbReference type="RefSeq" id="WP_188744244.1">
    <property type="nucleotide sequence ID" value="NZ_BAABFW010000014.1"/>
</dbReference>
<dbReference type="EMBL" id="BMMD01000020">
    <property type="protein sequence ID" value="GGJ89636.1"/>
    <property type="molecule type" value="Genomic_DNA"/>
</dbReference>
<dbReference type="SUPFAM" id="SSF53448">
    <property type="entry name" value="Nucleotide-diphospho-sugar transferases"/>
    <property type="match status" value="1"/>
</dbReference>
<evidence type="ECO:0000256" key="6">
    <source>
        <dbReference type="ARBA" id="ARBA00037281"/>
    </source>
</evidence>
<comment type="subcellular location">
    <subcellularLocation>
        <location evidence="1">Cell membrane</location>
    </subcellularLocation>
</comment>
<evidence type="ECO:0000256" key="5">
    <source>
        <dbReference type="ARBA" id="ARBA00023136"/>
    </source>
</evidence>
<evidence type="ECO:0000256" key="2">
    <source>
        <dbReference type="ARBA" id="ARBA00022475"/>
    </source>
</evidence>
<dbReference type="GO" id="GO:0016757">
    <property type="term" value="F:glycosyltransferase activity"/>
    <property type="evidence" value="ECO:0007669"/>
    <property type="project" value="UniProtKB-KW"/>
</dbReference>
<name>A0A917PSM8_9MICO</name>
<keyword evidence="4" id="KW-0808">Transferase</keyword>
<dbReference type="PANTHER" id="PTHR43646:SF2">
    <property type="entry name" value="GLYCOSYLTRANSFERASE 2-LIKE DOMAIN-CONTAINING PROTEIN"/>
    <property type="match status" value="1"/>
</dbReference>
<organism evidence="11 12">
    <name type="scientific">Agromyces bauzanensis</name>
    <dbReference type="NCBI Taxonomy" id="1308924"/>
    <lineage>
        <taxon>Bacteria</taxon>
        <taxon>Bacillati</taxon>
        <taxon>Actinomycetota</taxon>
        <taxon>Actinomycetes</taxon>
        <taxon>Micrococcales</taxon>
        <taxon>Microbacteriaceae</taxon>
        <taxon>Agromyces</taxon>
    </lineage>
</organism>
<feature type="domain" description="Glycosyltransferase 2-like" evidence="10">
    <location>
        <begin position="70"/>
        <end position="180"/>
    </location>
</feature>
<dbReference type="Pfam" id="PF00535">
    <property type="entry name" value="Glycos_transf_2"/>
    <property type="match status" value="1"/>
</dbReference>
<dbReference type="InterPro" id="IPR029044">
    <property type="entry name" value="Nucleotide-diphossugar_trans"/>
</dbReference>
<evidence type="ECO:0000256" key="7">
    <source>
        <dbReference type="ARBA" id="ARBA00037904"/>
    </source>
</evidence>
<reference evidence="11" key="2">
    <citation type="submission" date="2020-09" db="EMBL/GenBank/DDBJ databases">
        <authorList>
            <person name="Sun Q."/>
            <person name="Zhou Y."/>
        </authorList>
    </citation>
    <scope>NUCLEOTIDE SEQUENCE</scope>
    <source>
        <strain evidence="11">CGMCC 1.8984</strain>
    </source>
</reference>
<proteinExistence type="inferred from homology"/>
<dbReference type="GO" id="GO:0005886">
    <property type="term" value="C:plasma membrane"/>
    <property type="evidence" value="ECO:0007669"/>
    <property type="project" value="UniProtKB-SubCell"/>
</dbReference>
<gene>
    <name evidence="11" type="ORF">GCM10011372_30260</name>
</gene>
<evidence type="ECO:0000313" key="12">
    <source>
        <dbReference type="Proteomes" id="UP000636956"/>
    </source>
</evidence>
<dbReference type="Proteomes" id="UP000636956">
    <property type="component" value="Unassembled WGS sequence"/>
</dbReference>